<dbReference type="Pfam" id="PF12844">
    <property type="entry name" value="HTH_19"/>
    <property type="match status" value="1"/>
</dbReference>
<comment type="caution">
    <text evidence="2">The sequence shown here is derived from an EMBL/GenBank/DDBJ whole genome shotgun (WGS) entry which is preliminary data.</text>
</comment>
<evidence type="ECO:0000313" key="3">
    <source>
        <dbReference type="Proteomes" id="UP000552038"/>
    </source>
</evidence>
<dbReference type="Proteomes" id="UP000552038">
    <property type="component" value="Unassembled WGS sequence"/>
</dbReference>
<dbReference type="Gene3D" id="1.10.260.40">
    <property type="entry name" value="lambda repressor-like DNA-binding domains"/>
    <property type="match status" value="1"/>
</dbReference>
<proteinExistence type="predicted"/>
<protein>
    <submittedName>
        <fullName evidence="2">Helix-turn-helix transcriptional regulator</fullName>
    </submittedName>
</protein>
<dbReference type="SUPFAM" id="SSF47413">
    <property type="entry name" value="lambda repressor-like DNA-binding domains"/>
    <property type="match status" value="1"/>
</dbReference>
<dbReference type="InterPro" id="IPR010982">
    <property type="entry name" value="Lambda_DNA-bd_dom_sf"/>
</dbReference>
<dbReference type="SMART" id="SM00530">
    <property type="entry name" value="HTH_XRE"/>
    <property type="match status" value="1"/>
</dbReference>
<feature type="domain" description="HTH cro/C1-type" evidence="1">
    <location>
        <begin position="46"/>
        <end position="100"/>
    </location>
</feature>
<dbReference type="EMBL" id="JABFOR010000025">
    <property type="protein sequence ID" value="NOJ72450.1"/>
    <property type="molecule type" value="Genomic_DNA"/>
</dbReference>
<dbReference type="CDD" id="cd00093">
    <property type="entry name" value="HTH_XRE"/>
    <property type="match status" value="1"/>
</dbReference>
<evidence type="ECO:0000259" key="1">
    <source>
        <dbReference type="PROSITE" id="PS50943"/>
    </source>
</evidence>
<dbReference type="GO" id="GO:0003677">
    <property type="term" value="F:DNA binding"/>
    <property type="evidence" value="ECO:0007669"/>
    <property type="project" value="InterPro"/>
</dbReference>
<dbReference type="PROSITE" id="PS50943">
    <property type="entry name" value="HTH_CROC1"/>
    <property type="match status" value="1"/>
</dbReference>
<reference evidence="2 3" key="1">
    <citation type="submission" date="2020-05" db="EMBL/GenBank/DDBJ databases">
        <title>Whole genome sequencing and identification of novel metabolites from Paenibacillus alvei strain JR949.</title>
        <authorList>
            <person name="Rajendhran J."/>
            <person name="Sree Pranav P."/>
            <person name="Mahalakshmi B."/>
            <person name="Karthikeyan R."/>
        </authorList>
    </citation>
    <scope>NUCLEOTIDE SEQUENCE [LARGE SCALE GENOMIC DNA]</scope>
    <source>
        <strain evidence="2 3">JR949</strain>
    </source>
</reference>
<organism evidence="2 3">
    <name type="scientific">Paenibacillus alvei</name>
    <name type="common">Bacillus alvei</name>
    <dbReference type="NCBI Taxonomy" id="44250"/>
    <lineage>
        <taxon>Bacteria</taxon>
        <taxon>Bacillati</taxon>
        <taxon>Bacillota</taxon>
        <taxon>Bacilli</taxon>
        <taxon>Bacillales</taxon>
        <taxon>Paenibacillaceae</taxon>
        <taxon>Paenibacillus</taxon>
    </lineage>
</organism>
<gene>
    <name evidence="2" type="ORF">HMI46_18035</name>
</gene>
<accession>A0AAP6ZYS7</accession>
<dbReference type="RefSeq" id="WP_171417975.1">
    <property type="nucleotide sequence ID" value="NZ_JABFOR010000025.1"/>
</dbReference>
<evidence type="ECO:0000313" key="2">
    <source>
        <dbReference type="EMBL" id="NOJ72450.1"/>
    </source>
</evidence>
<dbReference type="InterPro" id="IPR001387">
    <property type="entry name" value="Cro/C1-type_HTH"/>
</dbReference>
<sequence>MRTIEEIIQDMKAHGTSPEMIDKDIAELEAALDIWNNSFTQGRITLREARENFKMSVEEVSKETGISVKRIKKFEEDSRRMPYSLIFQLSGFYKISVDHLYVGAKTPSVENKNHLNLSLAGR</sequence>
<name>A0AAP6ZYS7_PAEAL</name>
<dbReference type="AlphaFoldDB" id="A0AAP6ZYS7"/>